<feature type="domain" description="Core Histone H2A/H2B/H3" evidence="3">
    <location>
        <begin position="2"/>
        <end position="80"/>
    </location>
</feature>
<sequence length="87" mass="10123">RGIREHQKKKELCILKVPTQYLVIEIAEDFFQKLRYNSTQVGVFKKANQIGLTCLLQSTNSCALEAQKQFVKPKDDQLRTRKRGERA</sequence>
<dbReference type="SMR" id="A0A5F7ZSQ8"/>
<comment type="similarity">
    <text evidence="1">Belongs to the histone H3 family.</text>
</comment>
<dbReference type="SMART" id="SM00428">
    <property type="entry name" value="H3"/>
    <property type="match status" value="1"/>
</dbReference>
<dbReference type="Ensembl" id="ENSMMUT00000080164.1">
    <property type="protein sequence ID" value="ENSMMUP00000067674.1"/>
    <property type="gene ID" value="ENSMMUG00000056825.1"/>
</dbReference>
<organism evidence="4 5">
    <name type="scientific">Macaca mulatta</name>
    <name type="common">Rhesus macaque</name>
    <dbReference type="NCBI Taxonomy" id="9544"/>
    <lineage>
        <taxon>Eukaryota</taxon>
        <taxon>Metazoa</taxon>
        <taxon>Chordata</taxon>
        <taxon>Craniata</taxon>
        <taxon>Vertebrata</taxon>
        <taxon>Euteleostomi</taxon>
        <taxon>Mammalia</taxon>
        <taxon>Eutheria</taxon>
        <taxon>Euarchontoglires</taxon>
        <taxon>Primates</taxon>
        <taxon>Haplorrhini</taxon>
        <taxon>Catarrhini</taxon>
        <taxon>Cercopithecidae</taxon>
        <taxon>Cercopithecinae</taxon>
        <taxon>Macaca</taxon>
    </lineage>
</organism>
<evidence type="ECO:0000256" key="2">
    <source>
        <dbReference type="ARBA" id="ARBA00022481"/>
    </source>
</evidence>
<dbReference type="InterPro" id="IPR009072">
    <property type="entry name" value="Histone-fold"/>
</dbReference>
<evidence type="ECO:0000313" key="5">
    <source>
        <dbReference type="Proteomes" id="UP000006718"/>
    </source>
</evidence>
<evidence type="ECO:0000259" key="3">
    <source>
        <dbReference type="Pfam" id="PF00125"/>
    </source>
</evidence>
<dbReference type="SUPFAM" id="SSF47113">
    <property type="entry name" value="Histone-fold"/>
    <property type="match status" value="1"/>
</dbReference>
<name>A0A5F7ZSQ8_MACMU</name>
<dbReference type="GO" id="GO:0030527">
    <property type="term" value="F:structural constituent of chromatin"/>
    <property type="evidence" value="ECO:0007669"/>
    <property type="project" value="InterPro"/>
</dbReference>
<dbReference type="Gene3D" id="1.10.20.10">
    <property type="entry name" value="Histone, subunit A"/>
    <property type="match status" value="1"/>
</dbReference>
<dbReference type="STRING" id="9544.ENSMMUP00000067674"/>
<keyword evidence="5" id="KW-1185">Reference proteome</keyword>
<dbReference type="AlphaFoldDB" id="A0A5F7ZSQ8"/>
<dbReference type="PRINTS" id="PR00622">
    <property type="entry name" value="HISTONEH3"/>
</dbReference>
<evidence type="ECO:0000256" key="1">
    <source>
        <dbReference type="ARBA" id="ARBA00010343"/>
    </source>
</evidence>
<dbReference type="Proteomes" id="UP000006718">
    <property type="component" value="Chromosome 14"/>
</dbReference>
<reference evidence="4" key="3">
    <citation type="submission" date="2025-08" db="UniProtKB">
        <authorList>
            <consortium name="Ensembl"/>
        </authorList>
    </citation>
    <scope>IDENTIFICATION</scope>
    <source>
        <strain evidence="4">17573</strain>
    </source>
</reference>
<dbReference type="VEuPathDB" id="HostDB:ENSMMUG00000056825"/>
<dbReference type="GO" id="GO:0000786">
    <property type="term" value="C:nucleosome"/>
    <property type="evidence" value="ECO:0007669"/>
    <property type="project" value="InterPro"/>
</dbReference>
<keyword evidence="2" id="KW-0488">Methylation</keyword>
<dbReference type="Pfam" id="PF00125">
    <property type="entry name" value="Histone"/>
    <property type="match status" value="1"/>
</dbReference>
<evidence type="ECO:0000313" key="4">
    <source>
        <dbReference type="Ensembl" id="ENSMMUP00000067674.1"/>
    </source>
</evidence>
<dbReference type="GO" id="GO:0046982">
    <property type="term" value="F:protein heterodimerization activity"/>
    <property type="evidence" value="ECO:0007669"/>
    <property type="project" value="InterPro"/>
</dbReference>
<protein>
    <recommendedName>
        <fullName evidence="3">Core Histone H2A/H2B/H3 domain-containing protein</fullName>
    </recommendedName>
</protein>
<reference evidence="4" key="4">
    <citation type="submission" date="2025-09" db="UniProtKB">
        <authorList>
            <consortium name="Ensembl"/>
        </authorList>
    </citation>
    <scope>IDENTIFICATION</scope>
    <source>
        <strain evidence="4">17573</strain>
    </source>
</reference>
<reference evidence="5" key="1">
    <citation type="journal article" date="2007" name="Science">
        <title>Evolutionary and biomedical insights from the rhesus macaque genome.</title>
        <authorList>
            <person name="Gibbs R.A."/>
            <person name="Rogers J."/>
            <person name="Katze M.G."/>
            <person name="Bumgarner R."/>
            <person name="Weinstock G.M."/>
            <person name="Mardis E.R."/>
            <person name="Remington K.A."/>
            <person name="Strausberg R.L."/>
            <person name="Venter J.C."/>
            <person name="Wilson R.K."/>
            <person name="Batzer M.A."/>
            <person name="Bustamante C.D."/>
            <person name="Eichler E.E."/>
            <person name="Hahn M.W."/>
            <person name="Hardison R.C."/>
            <person name="Makova K.D."/>
            <person name="Miller W."/>
            <person name="Milosavljevic A."/>
            <person name="Palermo R.E."/>
            <person name="Siepel A."/>
            <person name="Sikela J.M."/>
            <person name="Attaway T."/>
            <person name="Bell S."/>
            <person name="Bernard K.E."/>
            <person name="Buhay C.J."/>
            <person name="Chandrabose M.N."/>
            <person name="Dao M."/>
            <person name="Davis C."/>
            <person name="Delehaunty K.D."/>
            <person name="Ding Y."/>
            <person name="Dinh H.H."/>
            <person name="Dugan-Rocha S."/>
            <person name="Fulton L.A."/>
            <person name="Gabisi R.A."/>
            <person name="Garner T.T."/>
            <person name="Godfrey J."/>
            <person name="Hawes A.C."/>
            <person name="Hernandez J."/>
            <person name="Hines S."/>
            <person name="Holder M."/>
            <person name="Hume J."/>
            <person name="Jhangiani S.N."/>
            <person name="Joshi V."/>
            <person name="Khan Z.M."/>
            <person name="Kirkness E.F."/>
            <person name="Cree A."/>
            <person name="Fowler R.G."/>
            <person name="Lee S."/>
            <person name="Lewis L.R."/>
            <person name="Li Z."/>
            <person name="Liu Y.-S."/>
            <person name="Moore S.M."/>
            <person name="Muzny D."/>
            <person name="Nazareth L.V."/>
            <person name="Ngo D.N."/>
            <person name="Okwuonu G.O."/>
            <person name="Pai G."/>
            <person name="Parker D."/>
            <person name="Paul H.A."/>
            <person name="Pfannkoch C."/>
            <person name="Pohl C.S."/>
            <person name="Rogers Y.-H.C."/>
            <person name="Ruiz S.J."/>
            <person name="Sabo A."/>
            <person name="Santibanez J."/>
            <person name="Schneider B.W."/>
            <person name="Smith S.M."/>
            <person name="Sodergren E."/>
            <person name="Svatek A.F."/>
            <person name="Utterback T.R."/>
            <person name="Vattathil S."/>
            <person name="Warren W."/>
            <person name="White C.S."/>
            <person name="Chinwalla A.T."/>
            <person name="Feng Y."/>
            <person name="Halpern A.L."/>
            <person name="Hillier L.W."/>
            <person name="Huang X."/>
            <person name="Minx P."/>
            <person name="Nelson J.O."/>
            <person name="Pepin K.H."/>
            <person name="Qin X."/>
            <person name="Sutton G.G."/>
            <person name="Venter E."/>
            <person name="Walenz B.P."/>
            <person name="Wallis J.W."/>
            <person name="Worley K.C."/>
            <person name="Yang S.-P."/>
            <person name="Jones S.M."/>
            <person name="Marra M.A."/>
            <person name="Rocchi M."/>
            <person name="Schein J.E."/>
            <person name="Baertsch R."/>
            <person name="Clarke L."/>
            <person name="Csuros M."/>
            <person name="Glasscock J."/>
            <person name="Harris R.A."/>
            <person name="Havlak P."/>
            <person name="Jackson A.R."/>
            <person name="Jiang H."/>
            <person name="Liu Y."/>
            <person name="Messina D.N."/>
            <person name="Shen Y."/>
            <person name="Song H.X.-Z."/>
            <person name="Wylie T."/>
            <person name="Zhang L."/>
            <person name="Birney E."/>
            <person name="Han K."/>
            <person name="Konkel M.K."/>
            <person name="Lee J."/>
            <person name="Smit A.F.A."/>
            <person name="Ullmer B."/>
            <person name="Wang H."/>
            <person name="Xing J."/>
            <person name="Burhans R."/>
            <person name="Cheng Z."/>
            <person name="Karro J.E."/>
            <person name="Ma J."/>
            <person name="Raney B."/>
            <person name="She X."/>
            <person name="Cox M.J."/>
            <person name="Demuth J.P."/>
            <person name="Dumas L.J."/>
            <person name="Han S.-G."/>
            <person name="Hopkins J."/>
            <person name="Karimpour-Fard A."/>
            <person name="Kim Y.H."/>
            <person name="Pollack J.R."/>
            <person name="Vinar T."/>
            <person name="Addo-Quaye C."/>
            <person name="Degenhardt J."/>
            <person name="Denby A."/>
            <person name="Hubisz M.J."/>
            <person name="Indap A."/>
            <person name="Kosiol C."/>
            <person name="Lahn B.T."/>
            <person name="Lawson H.A."/>
            <person name="Marklein A."/>
            <person name="Nielsen R."/>
            <person name="Vallender E.J."/>
            <person name="Clark A.G."/>
            <person name="Ferguson B."/>
            <person name="Hernandez R.D."/>
            <person name="Hirani K."/>
            <person name="Kehrer-Sawatzki H."/>
            <person name="Kolb J."/>
            <person name="Patil S."/>
            <person name="Pu L.-L."/>
            <person name="Ren Y."/>
            <person name="Smith D.G."/>
            <person name="Wheeler D.A."/>
            <person name="Schenck I."/>
            <person name="Ball E.V."/>
            <person name="Chen R."/>
            <person name="Cooper D.N."/>
            <person name="Giardine B."/>
            <person name="Hsu F."/>
            <person name="Kent W.J."/>
            <person name="Lesk A."/>
            <person name="Nelson D.L."/>
            <person name="O'brien W.E."/>
            <person name="Pruefer K."/>
            <person name="Stenson P.D."/>
            <person name="Wallace J.C."/>
            <person name="Ke H."/>
            <person name="Liu X.-M."/>
            <person name="Wang P."/>
            <person name="Xiang A.P."/>
            <person name="Yang F."/>
            <person name="Barber G.P."/>
            <person name="Haussler D."/>
            <person name="Karolchik D."/>
            <person name="Kern A.D."/>
            <person name="Kuhn R.M."/>
            <person name="Smith K.E."/>
            <person name="Zwieg A.S."/>
        </authorList>
    </citation>
    <scope>NUCLEOTIDE SEQUENCE [LARGE SCALE GENOMIC DNA]</scope>
    <source>
        <strain evidence="5">17573</strain>
    </source>
</reference>
<dbReference type="Bgee" id="ENSMMUG00000056825">
    <property type="expression patterns" value="Expressed in hindlimb stylopod muscle and 4 other cell types or tissues"/>
</dbReference>
<proteinExistence type="inferred from homology"/>
<dbReference type="InterPro" id="IPR000164">
    <property type="entry name" value="Histone_H3/CENP-A"/>
</dbReference>
<dbReference type="InterPro" id="IPR007125">
    <property type="entry name" value="H2A/H2B/H3"/>
</dbReference>
<reference evidence="4" key="2">
    <citation type="submission" date="2019-01" db="EMBL/GenBank/DDBJ databases">
        <authorList>
            <person name="Graves T."/>
            <person name="Eichler E.E."/>
            <person name="Wilson R.K."/>
        </authorList>
    </citation>
    <scope>NUCLEOTIDE SEQUENCE [LARGE SCALE GENOMIC DNA]</scope>
    <source>
        <strain evidence="4">17573</strain>
    </source>
</reference>
<dbReference type="InParanoid" id="A0A5F7ZSQ8"/>
<dbReference type="PANTHER" id="PTHR11426">
    <property type="entry name" value="HISTONE H3"/>
    <property type="match status" value="1"/>
</dbReference>
<dbReference type="GO" id="GO:0003677">
    <property type="term" value="F:DNA binding"/>
    <property type="evidence" value="ECO:0007669"/>
    <property type="project" value="InterPro"/>
</dbReference>
<accession>A0A5F7ZSQ8</accession>